<dbReference type="InterPro" id="IPR013783">
    <property type="entry name" value="Ig-like_fold"/>
</dbReference>
<feature type="domain" description="PKD" evidence="1">
    <location>
        <begin position="103"/>
        <end position="170"/>
    </location>
</feature>
<dbReference type="Gene3D" id="2.60.40.10">
    <property type="entry name" value="Immunoglobulins"/>
    <property type="match status" value="2"/>
</dbReference>
<reference evidence="2" key="1">
    <citation type="journal article" date="2014" name="Front. Microbiol.">
        <title>High frequency of phylogenetically diverse reductive dehalogenase-homologous genes in deep subseafloor sedimentary metagenomes.</title>
        <authorList>
            <person name="Kawai M."/>
            <person name="Futagami T."/>
            <person name="Toyoda A."/>
            <person name="Takaki Y."/>
            <person name="Nishi S."/>
            <person name="Hori S."/>
            <person name="Arai W."/>
            <person name="Tsubouchi T."/>
            <person name="Morono Y."/>
            <person name="Uchiyama I."/>
            <person name="Ito T."/>
            <person name="Fujiyama A."/>
            <person name="Inagaki F."/>
            <person name="Takami H."/>
        </authorList>
    </citation>
    <scope>NUCLEOTIDE SEQUENCE</scope>
    <source>
        <strain evidence="2">Expedition CK06-06</strain>
    </source>
</reference>
<dbReference type="CDD" id="cd00146">
    <property type="entry name" value="PKD"/>
    <property type="match status" value="2"/>
</dbReference>
<dbReference type="InterPro" id="IPR035986">
    <property type="entry name" value="PKD_dom_sf"/>
</dbReference>
<name>X1U0R6_9ZZZZ</name>
<dbReference type="InterPro" id="IPR022409">
    <property type="entry name" value="PKD/Chitinase_dom"/>
</dbReference>
<dbReference type="Pfam" id="PF18911">
    <property type="entry name" value="PKD_4"/>
    <property type="match status" value="2"/>
</dbReference>
<feature type="domain" description="PKD" evidence="1">
    <location>
        <begin position="20"/>
        <end position="87"/>
    </location>
</feature>
<dbReference type="SUPFAM" id="SSF49299">
    <property type="entry name" value="PKD domain"/>
    <property type="match status" value="2"/>
</dbReference>
<proteinExistence type="predicted"/>
<dbReference type="EMBL" id="BARW01021912">
    <property type="protein sequence ID" value="GAI93440.1"/>
    <property type="molecule type" value="Genomic_DNA"/>
</dbReference>
<protein>
    <recommendedName>
        <fullName evidence="1">PKD domain-containing protein</fullName>
    </recommendedName>
</protein>
<dbReference type="PROSITE" id="PS50093">
    <property type="entry name" value="PKD"/>
    <property type="match status" value="2"/>
</dbReference>
<dbReference type="FunFam" id="2.60.40.10:FF:000270">
    <property type="entry name" value="Cell surface protein"/>
    <property type="match status" value="2"/>
</dbReference>
<evidence type="ECO:0000259" key="1">
    <source>
        <dbReference type="PROSITE" id="PS50093"/>
    </source>
</evidence>
<sequence length="235" mass="26133">DAPGTTPWGLAYEPVSVSVPVADFSGTPTSGYVPLTVQFTDLSTNDPTSWLWDFGDGETSMAQNPLHIYNTVGTFTVTLTATNDEGSDDEVKVNYITVLAPPIGANFSAQPLTGKYPLTVHFTDLSTGDPLPTSWLWDFGDREISEEQNPTHIYKEAGLYTVSLTATNEARSDTETKFGYIEAIERSFVEKRGIEERQQIKIRHISLKRGLAIAERIPIRVIEVRRDPAPKRIWK</sequence>
<dbReference type="PANTHER" id="PTHR36842:SF1">
    <property type="entry name" value="PROTEIN TOLB"/>
    <property type="match status" value="1"/>
</dbReference>
<evidence type="ECO:0000313" key="2">
    <source>
        <dbReference type="EMBL" id="GAI93440.1"/>
    </source>
</evidence>
<organism evidence="2">
    <name type="scientific">marine sediment metagenome</name>
    <dbReference type="NCBI Taxonomy" id="412755"/>
    <lineage>
        <taxon>unclassified sequences</taxon>
        <taxon>metagenomes</taxon>
        <taxon>ecological metagenomes</taxon>
    </lineage>
</organism>
<comment type="caution">
    <text evidence="2">The sequence shown here is derived from an EMBL/GenBank/DDBJ whole genome shotgun (WGS) entry which is preliminary data.</text>
</comment>
<dbReference type="PANTHER" id="PTHR36842">
    <property type="entry name" value="PROTEIN TOLB HOMOLOG"/>
    <property type="match status" value="1"/>
</dbReference>
<gene>
    <name evidence="2" type="ORF">S12H4_36718</name>
</gene>
<accession>X1U0R6</accession>
<dbReference type="InterPro" id="IPR000601">
    <property type="entry name" value="PKD_dom"/>
</dbReference>
<dbReference type="SMART" id="SM00089">
    <property type="entry name" value="PKD"/>
    <property type="match status" value="2"/>
</dbReference>
<feature type="non-terminal residue" evidence="2">
    <location>
        <position position="1"/>
    </location>
</feature>
<dbReference type="AlphaFoldDB" id="X1U0R6"/>